<dbReference type="InterPro" id="IPR001647">
    <property type="entry name" value="HTH_TetR"/>
</dbReference>
<dbReference type="InterPro" id="IPR009057">
    <property type="entry name" value="Homeodomain-like_sf"/>
</dbReference>
<dbReference type="SUPFAM" id="SSF46689">
    <property type="entry name" value="Homeodomain-like"/>
    <property type="match status" value="1"/>
</dbReference>
<evidence type="ECO:0000256" key="1">
    <source>
        <dbReference type="ARBA" id="ARBA00023015"/>
    </source>
</evidence>
<dbReference type="PANTHER" id="PTHR30055">
    <property type="entry name" value="HTH-TYPE TRANSCRIPTIONAL REGULATOR RUTR"/>
    <property type="match status" value="1"/>
</dbReference>
<evidence type="ECO:0000256" key="3">
    <source>
        <dbReference type="ARBA" id="ARBA00023163"/>
    </source>
</evidence>
<comment type="caution">
    <text evidence="6">The sequence shown here is derived from an EMBL/GenBank/DDBJ whole genome shotgun (WGS) entry which is preliminary data.</text>
</comment>
<proteinExistence type="predicted"/>
<dbReference type="PRINTS" id="PR00455">
    <property type="entry name" value="HTHTETR"/>
</dbReference>
<name>A0ABV5M3E6_9ACTN</name>
<dbReference type="PROSITE" id="PS50977">
    <property type="entry name" value="HTH_TETR_2"/>
    <property type="match status" value="1"/>
</dbReference>
<reference evidence="6 7" key="1">
    <citation type="submission" date="2024-09" db="EMBL/GenBank/DDBJ databases">
        <authorList>
            <person name="Sun Q."/>
            <person name="Mori K."/>
        </authorList>
    </citation>
    <scope>NUCLEOTIDE SEQUENCE [LARGE SCALE GENOMIC DNA]</scope>
    <source>
        <strain evidence="6 7">JCM 3307</strain>
    </source>
</reference>
<feature type="domain" description="HTH tetR-type" evidence="5">
    <location>
        <begin position="12"/>
        <end position="71"/>
    </location>
</feature>
<feature type="DNA-binding region" description="H-T-H motif" evidence="4">
    <location>
        <begin position="34"/>
        <end position="53"/>
    </location>
</feature>
<dbReference type="InterPro" id="IPR049445">
    <property type="entry name" value="TetR_SbtR-like_C"/>
</dbReference>
<dbReference type="EMBL" id="JBHMCA010000020">
    <property type="protein sequence ID" value="MFB9443380.1"/>
    <property type="molecule type" value="Genomic_DNA"/>
</dbReference>
<evidence type="ECO:0000256" key="4">
    <source>
        <dbReference type="PROSITE-ProRule" id="PRU00335"/>
    </source>
</evidence>
<dbReference type="SUPFAM" id="SSF48498">
    <property type="entry name" value="Tetracyclin repressor-like, C-terminal domain"/>
    <property type="match status" value="1"/>
</dbReference>
<dbReference type="PANTHER" id="PTHR30055:SF234">
    <property type="entry name" value="HTH-TYPE TRANSCRIPTIONAL REGULATOR BETI"/>
    <property type="match status" value="1"/>
</dbReference>
<dbReference type="Pfam" id="PF21597">
    <property type="entry name" value="TetR_C_43"/>
    <property type="match status" value="1"/>
</dbReference>
<accession>A0ABV5M3E6</accession>
<dbReference type="Pfam" id="PF00440">
    <property type="entry name" value="TetR_N"/>
    <property type="match status" value="1"/>
</dbReference>
<evidence type="ECO:0000313" key="6">
    <source>
        <dbReference type="EMBL" id="MFB9443380.1"/>
    </source>
</evidence>
<keyword evidence="1" id="KW-0805">Transcription regulation</keyword>
<evidence type="ECO:0000259" key="5">
    <source>
        <dbReference type="PROSITE" id="PS50977"/>
    </source>
</evidence>
<dbReference type="Gene3D" id="1.10.357.10">
    <property type="entry name" value="Tetracycline Repressor, domain 2"/>
    <property type="match status" value="1"/>
</dbReference>
<gene>
    <name evidence="6" type="ORF">ACFFTR_09815</name>
</gene>
<dbReference type="InterPro" id="IPR050109">
    <property type="entry name" value="HTH-type_TetR-like_transc_reg"/>
</dbReference>
<dbReference type="Proteomes" id="UP001589608">
    <property type="component" value="Unassembled WGS sequence"/>
</dbReference>
<organism evidence="6 7">
    <name type="scientific">Dactylosporangium vinaceum</name>
    <dbReference type="NCBI Taxonomy" id="53362"/>
    <lineage>
        <taxon>Bacteria</taxon>
        <taxon>Bacillati</taxon>
        <taxon>Actinomycetota</taxon>
        <taxon>Actinomycetes</taxon>
        <taxon>Micromonosporales</taxon>
        <taxon>Micromonosporaceae</taxon>
        <taxon>Dactylosporangium</taxon>
    </lineage>
</organism>
<keyword evidence="3" id="KW-0804">Transcription</keyword>
<dbReference type="InterPro" id="IPR036271">
    <property type="entry name" value="Tet_transcr_reg_TetR-rel_C_sf"/>
</dbReference>
<keyword evidence="2 4" id="KW-0238">DNA-binding</keyword>
<protein>
    <submittedName>
        <fullName evidence="6">TetR/AcrR family transcriptional regulator</fullName>
    </submittedName>
</protein>
<evidence type="ECO:0000256" key="2">
    <source>
        <dbReference type="ARBA" id="ARBA00023125"/>
    </source>
</evidence>
<sequence length="211" mass="22632">MTIARPLRADAQRNRARVLAAAERVFAERGTAASTEEIARAAGVGVGTVFRHFPSKEALLQALVLERLVRVAADAREHARSSDAGAAFFDFFTTVVRGSATKLELVDALAELGIHPNETGAPIAEEVTEAVATLLRQAQQAGAVRSDIGVSDVIALLAGASQARRYAPDDRPLQPVSLMMKLRQELTLLYRARGPLLAVDMRESLSGRFGC</sequence>
<dbReference type="RefSeq" id="WP_223103521.1">
    <property type="nucleotide sequence ID" value="NZ_CP061913.1"/>
</dbReference>
<evidence type="ECO:0000313" key="7">
    <source>
        <dbReference type="Proteomes" id="UP001589608"/>
    </source>
</evidence>
<keyword evidence="7" id="KW-1185">Reference proteome</keyword>